<keyword evidence="5" id="KW-0804">Transcription</keyword>
<keyword evidence="9" id="KW-1185">Reference proteome</keyword>
<dbReference type="FunFam" id="1.20.1160.11:FF:000001">
    <property type="entry name" value="Paired amphipathic helix protein Sin3"/>
    <property type="match status" value="1"/>
</dbReference>
<dbReference type="Pfam" id="PF02671">
    <property type="entry name" value="PAH"/>
    <property type="match status" value="4"/>
</dbReference>
<dbReference type="InterPro" id="IPR039774">
    <property type="entry name" value="Sin3-like"/>
</dbReference>
<proteinExistence type="predicted"/>
<evidence type="ECO:0000313" key="10">
    <source>
        <dbReference type="RefSeq" id="XP_009771469.1"/>
    </source>
</evidence>
<dbReference type="PROSITE" id="PS51477">
    <property type="entry name" value="PAH"/>
    <property type="match status" value="4"/>
</dbReference>
<name>A0A1U7W9Y4_NICSY</name>
<feature type="compositionally biased region" description="Polar residues" evidence="8">
    <location>
        <begin position="1"/>
        <end position="10"/>
    </location>
</feature>
<organism evidence="9 10">
    <name type="scientific">Nicotiana sylvestris</name>
    <name type="common">Wood tobacco</name>
    <name type="synonym">South American tobacco</name>
    <dbReference type="NCBI Taxonomy" id="4096"/>
    <lineage>
        <taxon>Eukaryota</taxon>
        <taxon>Viridiplantae</taxon>
        <taxon>Streptophyta</taxon>
        <taxon>Embryophyta</taxon>
        <taxon>Tracheophyta</taxon>
        <taxon>Spermatophyta</taxon>
        <taxon>Magnoliopsida</taxon>
        <taxon>eudicotyledons</taxon>
        <taxon>Gunneridae</taxon>
        <taxon>Pentapetalae</taxon>
        <taxon>asterids</taxon>
        <taxon>lamiids</taxon>
        <taxon>Solanales</taxon>
        <taxon>Solanaceae</taxon>
        <taxon>Nicotianoideae</taxon>
        <taxon>Nicotianeae</taxon>
        <taxon>Nicotiana</taxon>
    </lineage>
</organism>
<feature type="compositionally biased region" description="Gly residues" evidence="8">
    <location>
        <begin position="13"/>
        <end position="29"/>
    </location>
</feature>
<evidence type="ECO:0000313" key="9">
    <source>
        <dbReference type="Proteomes" id="UP000189701"/>
    </source>
</evidence>
<keyword evidence="4" id="KW-0805">Transcription regulation</keyword>
<dbReference type="InterPro" id="IPR003822">
    <property type="entry name" value="PAH"/>
</dbReference>
<dbReference type="GO" id="GO:0000118">
    <property type="term" value="C:histone deacetylase complex"/>
    <property type="evidence" value="ECO:0007669"/>
    <property type="project" value="TreeGrafter"/>
</dbReference>
<evidence type="ECO:0000256" key="8">
    <source>
        <dbReference type="SAM" id="MobiDB-lite"/>
    </source>
</evidence>
<dbReference type="GO" id="GO:0000122">
    <property type="term" value="P:negative regulation of transcription by RNA polymerase II"/>
    <property type="evidence" value="ECO:0007669"/>
    <property type="project" value="TreeGrafter"/>
</dbReference>
<dbReference type="SUPFAM" id="SSF47762">
    <property type="entry name" value="PAH2 domain"/>
    <property type="match status" value="4"/>
</dbReference>
<dbReference type="GO" id="GO:0003714">
    <property type="term" value="F:transcription corepressor activity"/>
    <property type="evidence" value="ECO:0007669"/>
    <property type="project" value="InterPro"/>
</dbReference>
<dbReference type="AlphaFoldDB" id="A0A1U7W9Y4"/>
<evidence type="ECO:0000256" key="7">
    <source>
        <dbReference type="PROSITE-ProRule" id="PRU00810"/>
    </source>
</evidence>
<dbReference type="OrthoDB" id="1305701at2759"/>
<dbReference type="Gene3D" id="1.20.1160.11">
    <property type="entry name" value="Paired amphipathic helix"/>
    <property type="match status" value="3"/>
</dbReference>
<evidence type="ECO:0000256" key="2">
    <source>
        <dbReference type="ARBA" id="ARBA00022491"/>
    </source>
</evidence>
<dbReference type="Proteomes" id="UP000189701">
    <property type="component" value="Unplaced"/>
</dbReference>
<dbReference type="InterPro" id="IPR036600">
    <property type="entry name" value="PAH_sf"/>
</dbReference>
<comment type="subcellular location">
    <subcellularLocation>
        <location evidence="1 7">Nucleus</location>
    </subcellularLocation>
</comment>
<keyword evidence="3" id="KW-0677">Repeat</keyword>
<reference evidence="9" key="1">
    <citation type="journal article" date="2013" name="Genome Biol.">
        <title>Reference genomes and transcriptomes of Nicotiana sylvestris and Nicotiana tomentosiformis.</title>
        <authorList>
            <person name="Sierro N."/>
            <person name="Battey J.N."/>
            <person name="Ouadi S."/>
            <person name="Bovet L."/>
            <person name="Goepfert S."/>
            <person name="Bakaher N."/>
            <person name="Peitsch M.C."/>
            <person name="Ivanov N.V."/>
        </authorList>
    </citation>
    <scope>NUCLEOTIDE SEQUENCE [LARGE SCALE GENOMIC DNA]</scope>
</reference>
<accession>A0A1U7W9Y4</accession>
<dbReference type="STRING" id="4096.A0A1U7W9Y4"/>
<sequence length="400" mass="46093">MHLYDQSQVPESGLGGGEGGNNTGGGGAGANASTQKLTTKDALSYLKEVKDIFQDQRDKYDLFLDVIKDFKARRIDTAGVIARVKPLFKEHPKLILRFNTFLPKGYEITLNEKDEVPPKRTVEFEEAINFVNKIRVTLISYLLILTIKVAVLLYDHPDLLDEFTKFLPNISATALTAQTDKKKSSVKVEEFGGPHEDKHVLKNMYCQEFSFCEKVKERLQSPADYQEFLKCLHLYFTEIISRKELQSLVADRLGKYPDLMEGFNEFLEHCERVVGFLAGVMSKSKSYISKLVKGEKDREPKKEEKEAPPKRSELEESFIFVKKVKERFKNDDHVYDSFLEILKKYREEHKTIYEVYHEVAMLFIDHPDLLNDFTKFLPDSSAISMLKQYLDKLTTILSSL</sequence>
<evidence type="ECO:0000256" key="1">
    <source>
        <dbReference type="ARBA" id="ARBA00004123"/>
    </source>
</evidence>
<keyword evidence="6 7" id="KW-0539">Nucleus</keyword>
<dbReference type="FunFam" id="1.20.1160.11:FF:000003">
    <property type="entry name" value="Paired amphipathic helix SIN3-like protein"/>
    <property type="match status" value="1"/>
</dbReference>
<dbReference type="PANTHER" id="PTHR12346">
    <property type="entry name" value="SIN3B-RELATED"/>
    <property type="match status" value="1"/>
</dbReference>
<dbReference type="RefSeq" id="XP_009771469.1">
    <property type="nucleotide sequence ID" value="XM_009773167.1"/>
</dbReference>
<dbReference type="eggNOG" id="KOG4204">
    <property type="taxonomic scope" value="Eukaryota"/>
</dbReference>
<gene>
    <name evidence="10" type="primary">LOC104221995</name>
</gene>
<dbReference type="FunFam" id="1.20.1160.11:FF:000002">
    <property type="entry name" value="Paired amphipathic helix protein SIN3"/>
    <property type="match status" value="1"/>
</dbReference>
<evidence type="ECO:0000256" key="5">
    <source>
        <dbReference type="ARBA" id="ARBA00023163"/>
    </source>
</evidence>
<dbReference type="GO" id="GO:0000785">
    <property type="term" value="C:chromatin"/>
    <property type="evidence" value="ECO:0007669"/>
    <property type="project" value="TreeGrafter"/>
</dbReference>
<feature type="region of interest" description="Disordered" evidence="8">
    <location>
        <begin position="1"/>
        <end position="33"/>
    </location>
</feature>
<evidence type="ECO:0000256" key="3">
    <source>
        <dbReference type="ARBA" id="ARBA00022737"/>
    </source>
</evidence>
<reference evidence="10" key="2">
    <citation type="submission" date="2025-08" db="UniProtKB">
        <authorList>
            <consortium name="RefSeq"/>
        </authorList>
    </citation>
    <scope>IDENTIFICATION</scope>
    <source>
        <tissue evidence="10">Leaf</tissue>
    </source>
</reference>
<evidence type="ECO:0000256" key="6">
    <source>
        <dbReference type="ARBA" id="ARBA00023242"/>
    </source>
</evidence>
<protein>
    <submittedName>
        <fullName evidence="10">Paired amphipathic helix protein Sin3-like 3</fullName>
    </submittedName>
</protein>
<keyword evidence="2" id="KW-0678">Repressor</keyword>
<dbReference type="PANTHER" id="PTHR12346:SF8">
    <property type="entry name" value="PAIRED AMPHIPATHIC HELIX PROTEIN SIN3-LIKE 2"/>
    <property type="match status" value="1"/>
</dbReference>
<evidence type="ECO:0000256" key="4">
    <source>
        <dbReference type="ARBA" id="ARBA00023015"/>
    </source>
</evidence>